<evidence type="ECO:0000259" key="1">
    <source>
        <dbReference type="PROSITE" id="PS51277"/>
    </source>
</evidence>
<gene>
    <name evidence="2" type="ORF">A4U43_C06F7960</name>
</gene>
<dbReference type="PANTHER" id="PTHR31236">
    <property type="entry name" value="BURP DOMAIN PROTEIN USPL1-LIKE"/>
    <property type="match status" value="1"/>
</dbReference>
<organism evidence="2 3">
    <name type="scientific">Asparagus officinalis</name>
    <name type="common">Garden asparagus</name>
    <dbReference type="NCBI Taxonomy" id="4686"/>
    <lineage>
        <taxon>Eukaryota</taxon>
        <taxon>Viridiplantae</taxon>
        <taxon>Streptophyta</taxon>
        <taxon>Embryophyta</taxon>
        <taxon>Tracheophyta</taxon>
        <taxon>Spermatophyta</taxon>
        <taxon>Magnoliopsida</taxon>
        <taxon>Liliopsida</taxon>
        <taxon>Asparagales</taxon>
        <taxon>Asparagaceae</taxon>
        <taxon>Asparagoideae</taxon>
        <taxon>Asparagus</taxon>
    </lineage>
</organism>
<dbReference type="OMA" id="IEGHHAS"/>
<protein>
    <recommendedName>
        <fullName evidence="1">BURP domain-containing protein</fullName>
    </recommendedName>
</protein>
<feature type="domain" description="BURP" evidence="1">
    <location>
        <begin position="89"/>
        <end position="174"/>
    </location>
</feature>
<dbReference type="Proteomes" id="UP000243459">
    <property type="component" value="Chromosome 6"/>
</dbReference>
<reference evidence="3" key="1">
    <citation type="journal article" date="2017" name="Nat. Commun.">
        <title>The asparagus genome sheds light on the origin and evolution of a young Y chromosome.</title>
        <authorList>
            <person name="Harkess A."/>
            <person name="Zhou J."/>
            <person name="Xu C."/>
            <person name="Bowers J.E."/>
            <person name="Van der Hulst R."/>
            <person name="Ayyampalayam S."/>
            <person name="Mercati F."/>
            <person name="Riccardi P."/>
            <person name="McKain M.R."/>
            <person name="Kakrana A."/>
            <person name="Tang H."/>
            <person name="Ray J."/>
            <person name="Groenendijk J."/>
            <person name="Arikit S."/>
            <person name="Mathioni S.M."/>
            <person name="Nakano M."/>
            <person name="Shan H."/>
            <person name="Telgmann-Rauber A."/>
            <person name="Kanno A."/>
            <person name="Yue Z."/>
            <person name="Chen H."/>
            <person name="Li W."/>
            <person name="Chen Y."/>
            <person name="Xu X."/>
            <person name="Zhang Y."/>
            <person name="Luo S."/>
            <person name="Chen H."/>
            <person name="Gao J."/>
            <person name="Mao Z."/>
            <person name="Pires J.C."/>
            <person name="Luo M."/>
            <person name="Kudrna D."/>
            <person name="Wing R.A."/>
            <person name="Meyers B.C."/>
            <person name="Yi K."/>
            <person name="Kong H."/>
            <person name="Lavrijsen P."/>
            <person name="Sunseri F."/>
            <person name="Falavigna A."/>
            <person name="Ye Y."/>
            <person name="Leebens-Mack J.H."/>
            <person name="Chen G."/>
        </authorList>
    </citation>
    <scope>NUCLEOTIDE SEQUENCE [LARGE SCALE GENOMIC DNA]</scope>
    <source>
        <strain evidence="3">cv. DH0086</strain>
    </source>
</reference>
<dbReference type="PROSITE" id="PS51277">
    <property type="entry name" value="BURP"/>
    <property type="match status" value="1"/>
</dbReference>
<dbReference type="PANTHER" id="PTHR31236:SF2">
    <property type="entry name" value="BURP DOMAIN PROTEIN RD22"/>
    <property type="match status" value="1"/>
</dbReference>
<keyword evidence="3" id="KW-1185">Reference proteome</keyword>
<dbReference type="Gramene" id="ONK66433">
    <property type="protein sequence ID" value="ONK66433"/>
    <property type="gene ID" value="A4U43_C06F7960"/>
</dbReference>
<evidence type="ECO:0000313" key="2">
    <source>
        <dbReference type="EMBL" id="ONK66433.1"/>
    </source>
</evidence>
<accession>A0A5P1EL85</accession>
<dbReference type="AlphaFoldDB" id="A0A5P1EL85"/>
<dbReference type="InterPro" id="IPR044816">
    <property type="entry name" value="BURP"/>
</dbReference>
<name>A0A5P1EL85_ASPOF</name>
<dbReference type="InterPro" id="IPR004873">
    <property type="entry name" value="BURP_dom"/>
</dbReference>
<evidence type="ECO:0000313" key="3">
    <source>
        <dbReference type="Proteomes" id="UP000243459"/>
    </source>
</evidence>
<dbReference type="Pfam" id="PF03181">
    <property type="entry name" value="BURP"/>
    <property type="match status" value="1"/>
</dbReference>
<proteinExistence type="predicted"/>
<sequence>MNSTQTLINFIGTQIGERFCNIRLESSDLEHDLIEYSTWVVAASHESLTAQVYWNKALPKTLVPGAIKDFLHPVKIEGHHASSSFGYRPVLEEDMLSGTKVKMHFMRTTAGSGATFLSRQAATTIPFSSASLPAILTHFSVNPNSVTASHSRKPYTSAEKACYSRREQVLCYVP</sequence>
<dbReference type="EMBL" id="CM007386">
    <property type="protein sequence ID" value="ONK66433.1"/>
    <property type="molecule type" value="Genomic_DNA"/>
</dbReference>